<feature type="non-terminal residue" evidence="2">
    <location>
        <position position="46"/>
    </location>
</feature>
<sequence>MKSLKLALPGKAQKHRHLPEDIAESPNLRVRRRKHHGAGARARVSM</sequence>
<gene>
    <name evidence="2" type="ORF">METZ01_LOCUS511659</name>
</gene>
<proteinExistence type="predicted"/>
<evidence type="ECO:0000313" key="2">
    <source>
        <dbReference type="EMBL" id="SVE58805.1"/>
    </source>
</evidence>
<protein>
    <submittedName>
        <fullName evidence="2">Uncharacterized protein</fullName>
    </submittedName>
</protein>
<reference evidence="2" key="1">
    <citation type="submission" date="2018-05" db="EMBL/GenBank/DDBJ databases">
        <authorList>
            <person name="Lanie J.A."/>
            <person name="Ng W.-L."/>
            <person name="Kazmierczak K.M."/>
            <person name="Andrzejewski T.M."/>
            <person name="Davidsen T.M."/>
            <person name="Wayne K.J."/>
            <person name="Tettelin H."/>
            <person name="Glass J.I."/>
            <person name="Rusch D."/>
            <person name="Podicherti R."/>
            <person name="Tsui H.-C.T."/>
            <person name="Winkler M.E."/>
        </authorList>
    </citation>
    <scope>NUCLEOTIDE SEQUENCE</scope>
</reference>
<dbReference type="EMBL" id="UINC01227777">
    <property type="protein sequence ID" value="SVE58805.1"/>
    <property type="molecule type" value="Genomic_DNA"/>
</dbReference>
<name>A0A383ERD1_9ZZZZ</name>
<dbReference type="AlphaFoldDB" id="A0A383ERD1"/>
<organism evidence="2">
    <name type="scientific">marine metagenome</name>
    <dbReference type="NCBI Taxonomy" id="408172"/>
    <lineage>
        <taxon>unclassified sequences</taxon>
        <taxon>metagenomes</taxon>
        <taxon>ecological metagenomes</taxon>
    </lineage>
</organism>
<feature type="region of interest" description="Disordered" evidence="1">
    <location>
        <begin position="1"/>
        <end position="20"/>
    </location>
</feature>
<evidence type="ECO:0000256" key="1">
    <source>
        <dbReference type="SAM" id="MobiDB-lite"/>
    </source>
</evidence>
<accession>A0A383ERD1</accession>